<dbReference type="Pfam" id="PF01565">
    <property type="entry name" value="FAD_binding_4"/>
    <property type="match status" value="1"/>
</dbReference>
<dbReference type="Pfam" id="PF09265">
    <property type="entry name" value="Cytokin-bind"/>
    <property type="match status" value="1"/>
</dbReference>
<evidence type="ECO:0000256" key="1">
    <source>
        <dbReference type="ARBA" id="ARBA00001974"/>
    </source>
</evidence>
<dbReference type="InterPro" id="IPR015345">
    <property type="entry name" value="Cytokinin_DH_FAD/cytokin-bd"/>
</dbReference>
<organism evidence="7 8">
    <name type="scientific">Allokutzneria multivorans</name>
    <dbReference type="NCBI Taxonomy" id="1142134"/>
    <lineage>
        <taxon>Bacteria</taxon>
        <taxon>Bacillati</taxon>
        <taxon>Actinomycetota</taxon>
        <taxon>Actinomycetes</taxon>
        <taxon>Pseudonocardiales</taxon>
        <taxon>Pseudonocardiaceae</taxon>
        <taxon>Allokutzneria</taxon>
    </lineage>
</organism>
<name>A0ABP7TB17_9PSEU</name>
<evidence type="ECO:0000256" key="4">
    <source>
        <dbReference type="ARBA" id="ARBA00022827"/>
    </source>
</evidence>
<comment type="caution">
    <text evidence="7">The sequence shown here is derived from an EMBL/GenBank/DDBJ whole genome shotgun (WGS) entry which is preliminary data.</text>
</comment>
<protein>
    <submittedName>
        <fullName evidence="7">FAD-binding protein</fullName>
    </submittedName>
</protein>
<dbReference type="Proteomes" id="UP001501747">
    <property type="component" value="Unassembled WGS sequence"/>
</dbReference>
<gene>
    <name evidence="7" type="ORF">GCM10022247_55040</name>
</gene>
<proteinExistence type="inferred from homology"/>
<dbReference type="PANTHER" id="PTHR13878">
    <property type="entry name" value="GULONOLACTONE OXIDASE"/>
    <property type="match status" value="1"/>
</dbReference>
<dbReference type="SUPFAM" id="SSF55103">
    <property type="entry name" value="FAD-linked oxidases, C-terminal domain"/>
    <property type="match status" value="1"/>
</dbReference>
<reference evidence="8" key="1">
    <citation type="journal article" date="2019" name="Int. J. Syst. Evol. Microbiol.">
        <title>The Global Catalogue of Microorganisms (GCM) 10K type strain sequencing project: providing services to taxonomists for standard genome sequencing and annotation.</title>
        <authorList>
            <consortium name="The Broad Institute Genomics Platform"/>
            <consortium name="The Broad Institute Genome Sequencing Center for Infectious Disease"/>
            <person name="Wu L."/>
            <person name="Ma J."/>
        </authorList>
    </citation>
    <scope>NUCLEOTIDE SEQUENCE [LARGE SCALE GENOMIC DNA]</scope>
    <source>
        <strain evidence="8">JCM 17342</strain>
    </source>
</reference>
<accession>A0ABP7TB17</accession>
<comment type="similarity">
    <text evidence="2">Belongs to the oxygen-dependent FAD-linked oxidoreductase family.</text>
</comment>
<keyword evidence="5" id="KW-0560">Oxidoreductase</keyword>
<dbReference type="Gene3D" id="3.30.465.10">
    <property type="match status" value="1"/>
</dbReference>
<sequence>MDQTALATRQIRAFDPPSGRWLVEPGSGGVAVPALAGELIRPATGEESAGDLGNTITASPSAVLRPASAKDVAALVRFCHRFGITVAARGHHHTTHGQSLAPGGVAIEMTALDRVHGVSDGLLHADAGASWRAVLACAVEHGMRPAGLPGYLELSLGGTLSVGGIGQEHREGGFVDRVVELEIVTGTGALVRCSRTRDAELFAAALGGLGQVGIITAVVLELLPAPESALAISLPYTDCGEAFTAVRALAEREEIDGVFCLVVPPTTTTPPVFQVLAHQWFTGSAPDPAAALGAVPVPIAEPQVQARSYVEHVTRFDRLIEDMRRTTTWDAEIKPWFDVFLPDSSAESFVDGAVAGLTQDDWAAPLGFVLVHVHRRDAFTCPRLRVPEDTEWVWLFDVLTTSRPGHAPDFAARMLERNARLWATAEALGGVLYPIGSQELDGEHWRRHYGDTWPEVLATKRRYDPAGILTPGARTGW</sequence>
<evidence type="ECO:0000259" key="6">
    <source>
        <dbReference type="PROSITE" id="PS51387"/>
    </source>
</evidence>
<dbReference type="SUPFAM" id="SSF56176">
    <property type="entry name" value="FAD-binding/transporter-associated domain-like"/>
    <property type="match status" value="1"/>
</dbReference>
<dbReference type="InterPro" id="IPR016169">
    <property type="entry name" value="FAD-bd_PCMH_sub2"/>
</dbReference>
<dbReference type="PROSITE" id="PS51387">
    <property type="entry name" value="FAD_PCMH"/>
    <property type="match status" value="1"/>
</dbReference>
<dbReference type="InterPro" id="IPR016164">
    <property type="entry name" value="FAD-linked_Oxase-like_C"/>
</dbReference>
<evidence type="ECO:0000256" key="3">
    <source>
        <dbReference type="ARBA" id="ARBA00022630"/>
    </source>
</evidence>
<dbReference type="Gene3D" id="3.40.462.10">
    <property type="entry name" value="FAD-linked oxidases, C-terminal domain"/>
    <property type="match status" value="1"/>
</dbReference>
<dbReference type="PANTHER" id="PTHR13878:SF53">
    <property type="entry name" value="CYTOKININ DEHYDROGENASE 6"/>
    <property type="match status" value="1"/>
</dbReference>
<dbReference type="InterPro" id="IPR016170">
    <property type="entry name" value="Cytok_DH_C_sf"/>
</dbReference>
<comment type="cofactor">
    <cofactor evidence="1">
        <name>FAD</name>
        <dbReference type="ChEBI" id="CHEBI:57692"/>
    </cofactor>
</comment>
<feature type="domain" description="FAD-binding PCMH-type" evidence="6">
    <location>
        <begin position="56"/>
        <end position="225"/>
    </location>
</feature>
<dbReference type="InterPro" id="IPR016167">
    <property type="entry name" value="FAD-bd_PCMH_sub1"/>
</dbReference>
<evidence type="ECO:0000313" key="8">
    <source>
        <dbReference type="Proteomes" id="UP001501747"/>
    </source>
</evidence>
<keyword evidence="8" id="KW-1185">Reference proteome</keyword>
<evidence type="ECO:0000313" key="7">
    <source>
        <dbReference type="EMBL" id="GAA4023636.1"/>
    </source>
</evidence>
<dbReference type="EMBL" id="BAABAL010000018">
    <property type="protein sequence ID" value="GAA4023636.1"/>
    <property type="molecule type" value="Genomic_DNA"/>
</dbReference>
<dbReference type="InterPro" id="IPR050432">
    <property type="entry name" value="FAD-linked_Oxidoreductases_BP"/>
</dbReference>
<dbReference type="InterPro" id="IPR006094">
    <property type="entry name" value="Oxid_FAD_bind_N"/>
</dbReference>
<evidence type="ECO:0000256" key="5">
    <source>
        <dbReference type="ARBA" id="ARBA00023002"/>
    </source>
</evidence>
<dbReference type="InterPro" id="IPR036318">
    <property type="entry name" value="FAD-bd_PCMH-like_sf"/>
</dbReference>
<keyword evidence="3" id="KW-0285">Flavoprotein</keyword>
<dbReference type="InterPro" id="IPR016166">
    <property type="entry name" value="FAD-bd_PCMH"/>
</dbReference>
<keyword evidence="4" id="KW-0274">FAD</keyword>
<dbReference type="Gene3D" id="3.30.43.10">
    <property type="entry name" value="Uridine Diphospho-n-acetylenolpyruvylglucosamine Reductase, domain 2"/>
    <property type="match status" value="1"/>
</dbReference>
<dbReference type="RefSeq" id="WP_344880655.1">
    <property type="nucleotide sequence ID" value="NZ_BAABAL010000018.1"/>
</dbReference>
<evidence type="ECO:0000256" key="2">
    <source>
        <dbReference type="ARBA" id="ARBA00005466"/>
    </source>
</evidence>